<feature type="region of interest" description="Disordered" evidence="1">
    <location>
        <begin position="553"/>
        <end position="577"/>
    </location>
</feature>
<evidence type="ECO:0008006" key="4">
    <source>
        <dbReference type="Google" id="ProtNLM"/>
    </source>
</evidence>
<evidence type="ECO:0000256" key="1">
    <source>
        <dbReference type="SAM" id="MobiDB-lite"/>
    </source>
</evidence>
<dbReference type="RefSeq" id="WP_071077906.1">
    <property type="nucleotide sequence ID" value="NZ_LFKP01000008.1"/>
</dbReference>
<dbReference type="AlphaFoldDB" id="A0A1S1U8M9"/>
<reference evidence="2 3" key="1">
    <citation type="submission" date="2015-06" db="EMBL/GenBank/DDBJ databases">
        <title>Draft genome sequencing of a biphenyl-degrading bacterium, Janthinobacterium lividum MEG1.</title>
        <authorList>
            <person name="Shimodaira J."/>
            <person name="Hatta T."/>
        </authorList>
    </citation>
    <scope>NUCLEOTIDE SEQUENCE [LARGE SCALE GENOMIC DNA]</scope>
    <source>
        <strain evidence="2 3">MEG1</strain>
    </source>
</reference>
<comment type="caution">
    <text evidence="2">The sequence shown here is derived from an EMBL/GenBank/DDBJ whole genome shotgun (WGS) entry which is preliminary data.</text>
</comment>
<protein>
    <recommendedName>
        <fullName evidence="4">Carboxypeptidase regulatory-like domain-containing protein</fullName>
    </recommendedName>
</protein>
<proteinExistence type="predicted"/>
<evidence type="ECO:0000313" key="3">
    <source>
        <dbReference type="Proteomes" id="UP000179840"/>
    </source>
</evidence>
<name>A0A1S1U8M9_9BURK</name>
<gene>
    <name evidence="2" type="ORF">AKG95_16740</name>
</gene>
<evidence type="ECO:0000313" key="2">
    <source>
        <dbReference type="EMBL" id="OHV96409.1"/>
    </source>
</evidence>
<dbReference type="Proteomes" id="UP000179840">
    <property type="component" value="Unassembled WGS sequence"/>
</dbReference>
<accession>A0A1S1U8M9</accession>
<organism evidence="2 3">
    <name type="scientific">Janthinobacterium lividum</name>
    <dbReference type="NCBI Taxonomy" id="29581"/>
    <lineage>
        <taxon>Bacteria</taxon>
        <taxon>Pseudomonadati</taxon>
        <taxon>Pseudomonadota</taxon>
        <taxon>Betaproteobacteria</taxon>
        <taxon>Burkholderiales</taxon>
        <taxon>Oxalobacteraceae</taxon>
        <taxon>Janthinobacterium</taxon>
    </lineage>
</organism>
<feature type="compositionally biased region" description="Pro residues" evidence="1">
    <location>
        <begin position="553"/>
        <end position="569"/>
    </location>
</feature>
<sequence>MAYILRGKLCGLICAECPEALSHVIVRLYRPRAAQNVTALAVASAKETFAILTDEEVQAKAPFLLAEARTDDDGNYSFTLGDKEQYQGEAVEVDVLCPTVPHLKPGPKDPVPLQISITTVQPRWRQVDNDFLAIWDYCLPQRFWCLVRARFGAWTICGRLRTCEAPHTPIAGATVRAFDADWLQDDALGVAVTDAGGRFRIDYLTSDFTLTPFSPFINVEFTSGPDVYFTAQLGSVTILSETQANGRQPGRENVGHCFCVELCSKDVLPPDVEGVPHWQQVEIFDIHPFPSLAGFSEQGYAGGAAASYVFAGGVTLKGNCPLRNSAIPANPLEYRFLIGEWTWPGGSDDPTAIPSVAPASLAPLTQVLGTLVGYVFYTNGLGLADSAQVIVDAGDLKPGGWIRVDGKQVTVDMRDGTTAIVIVQQNIFLRTFDLLTVNTPAITSLHPAKLPGGLPILDAGRSLTAAESEPIRRYRLGFEVRDGNTLALVATDGLDSIVFDNSPVIVALDLEELRSNACNPIAGGLVHILYTIDHPHLRFFNITISNNNGIAHPPPPLPSATFSPPPPPGNYLFRGGAGGPHLSGNNGGFPVNVALDPPCAYRVAIGWQTRHYLASSHSIDRLYCK</sequence>
<dbReference type="EMBL" id="LFKP01000008">
    <property type="protein sequence ID" value="OHV96409.1"/>
    <property type="molecule type" value="Genomic_DNA"/>
</dbReference>